<dbReference type="RefSeq" id="WP_255915334.1">
    <property type="nucleotide sequence ID" value="NZ_JANFQO010000014.1"/>
</dbReference>
<dbReference type="Proteomes" id="UP001165498">
    <property type="component" value="Unassembled WGS sequence"/>
</dbReference>
<feature type="chain" id="PRO_5046900403" evidence="1">
    <location>
        <begin position="28"/>
        <end position="161"/>
    </location>
</feature>
<evidence type="ECO:0000313" key="3">
    <source>
        <dbReference type="Proteomes" id="UP001165498"/>
    </source>
</evidence>
<evidence type="ECO:0000256" key="1">
    <source>
        <dbReference type="SAM" id="SignalP"/>
    </source>
</evidence>
<organism evidence="2 3">
    <name type="scientific">Tahibacter harae</name>
    <dbReference type="NCBI Taxonomy" id="2963937"/>
    <lineage>
        <taxon>Bacteria</taxon>
        <taxon>Pseudomonadati</taxon>
        <taxon>Pseudomonadota</taxon>
        <taxon>Gammaproteobacteria</taxon>
        <taxon>Lysobacterales</taxon>
        <taxon>Rhodanobacteraceae</taxon>
        <taxon>Tahibacter</taxon>
    </lineage>
</organism>
<keyword evidence="1" id="KW-0732">Signal</keyword>
<evidence type="ECO:0000313" key="2">
    <source>
        <dbReference type="EMBL" id="MCQ4166147.1"/>
    </source>
</evidence>
<protein>
    <submittedName>
        <fullName evidence="2">Uncharacterized protein</fullName>
    </submittedName>
</protein>
<accession>A0ABT1QV31</accession>
<keyword evidence="3" id="KW-1185">Reference proteome</keyword>
<sequence length="161" mass="16224">MKTASRLISRPVLALCAGLLLAGAAAAADIAIDQNAAEPLPGRDYSMRLDLAAARFEQYDARDGAVHSRVFSAECAASLAPGLWLAVPAEGGRLDLLPLGGTEAGARATRVDAGCRTAPGQAATLPPALLQQIAGQGGGVVFVDNSSLVQAGRIAAVHGAD</sequence>
<feature type="signal peptide" evidence="1">
    <location>
        <begin position="1"/>
        <end position="27"/>
    </location>
</feature>
<comment type="caution">
    <text evidence="2">The sequence shown here is derived from an EMBL/GenBank/DDBJ whole genome shotgun (WGS) entry which is preliminary data.</text>
</comment>
<gene>
    <name evidence="2" type="ORF">NM961_15605</name>
</gene>
<name>A0ABT1QV31_9GAMM</name>
<dbReference type="EMBL" id="JANFQO010000014">
    <property type="protein sequence ID" value="MCQ4166147.1"/>
    <property type="molecule type" value="Genomic_DNA"/>
</dbReference>
<proteinExistence type="predicted"/>
<reference evidence="2" key="1">
    <citation type="submission" date="2022-07" db="EMBL/GenBank/DDBJ databases">
        <title>Tahibacter sp., a new gammaproteobacterium isolated from the silt sample collected at pig farm.</title>
        <authorList>
            <person name="Chen H."/>
        </authorList>
    </citation>
    <scope>NUCLEOTIDE SEQUENCE</scope>
    <source>
        <strain evidence="2">P2K</strain>
    </source>
</reference>